<dbReference type="CDD" id="cd07207">
    <property type="entry name" value="Pat_ExoU_VipD_like"/>
    <property type="match status" value="1"/>
</dbReference>
<dbReference type="Pfam" id="PF01734">
    <property type="entry name" value="Patatin"/>
    <property type="match status" value="1"/>
</dbReference>
<dbReference type="RefSeq" id="WP_045095406.1">
    <property type="nucleotide sequence ID" value="NZ_LN614827.1"/>
</dbReference>
<keyword evidence="2" id="KW-0378">Hydrolase</keyword>
<dbReference type="EMBL" id="LN614827">
    <property type="protein sequence ID" value="CEG56794.1"/>
    <property type="molecule type" value="Genomic_DNA"/>
</dbReference>
<dbReference type="KEGG" id="lfa:LFA_1372"/>
<dbReference type="InterPro" id="IPR052580">
    <property type="entry name" value="Lipid_Hydrolase"/>
</dbReference>
<evidence type="ECO:0000313" key="5">
    <source>
        <dbReference type="Proteomes" id="UP000032430"/>
    </source>
</evidence>
<dbReference type="Gene3D" id="3.40.1090.10">
    <property type="entry name" value="Cytosolic phospholipase A2 catalytic domain"/>
    <property type="match status" value="1"/>
</dbReference>
<dbReference type="OrthoDB" id="5650221at2"/>
<keyword evidence="2" id="KW-0442">Lipid degradation</keyword>
<dbReference type="InterPro" id="IPR016035">
    <property type="entry name" value="Acyl_Trfase/lysoPLipase"/>
</dbReference>
<gene>
    <name evidence="4" type="ORF">LFA_1372</name>
</gene>
<dbReference type="AlphaFoldDB" id="A0A098G484"/>
<evidence type="ECO:0000256" key="2">
    <source>
        <dbReference type="PROSITE-ProRule" id="PRU01161"/>
    </source>
</evidence>
<dbReference type="PANTHER" id="PTHR46394">
    <property type="entry name" value="ANNEXIN"/>
    <property type="match status" value="1"/>
</dbReference>
<keyword evidence="5" id="KW-1185">Reference proteome</keyword>
<feature type="domain" description="PNPLA" evidence="3">
    <location>
        <begin position="303"/>
        <end position="495"/>
    </location>
</feature>
<dbReference type="GO" id="GO:0016042">
    <property type="term" value="P:lipid catabolic process"/>
    <property type="evidence" value="ECO:0007669"/>
    <property type="project" value="UniProtKB-UniRule"/>
</dbReference>
<feature type="active site" description="Nucleophile" evidence="2">
    <location>
        <position position="336"/>
    </location>
</feature>
<dbReference type="PANTHER" id="PTHR46394:SF1">
    <property type="entry name" value="PNPLA DOMAIN-CONTAINING PROTEIN"/>
    <property type="match status" value="1"/>
</dbReference>
<accession>A0A098G484</accession>
<dbReference type="HOGENOM" id="CLU_326205_0_0_6"/>
<name>A0A098G484_9GAMM</name>
<feature type="short sequence motif" description="DGA/G" evidence="2">
    <location>
        <begin position="482"/>
        <end position="484"/>
    </location>
</feature>
<keyword evidence="1 2" id="KW-0443">Lipid metabolism</keyword>
<evidence type="ECO:0000256" key="1">
    <source>
        <dbReference type="ARBA" id="ARBA00023098"/>
    </source>
</evidence>
<dbReference type="STRING" id="1212491.LFA_1372"/>
<feature type="short sequence motif" description="GXSXG" evidence="2">
    <location>
        <begin position="334"/>
        <end position="338"/>
    </location>
</feature>
<comment type="caution">
    <text evidence="2">Lacks conserved residue(s) required for the propagation of feature annotation.</text>
</comment>
<proteinExistence type="predicted"/>
<dbReference type="Proteomes" id="UP000032430">
    <property type="component" value="Chromosome I"/>
</dbReference>
<dbReference type="InterPro" id="IPR049988">
    <property type="entry name" value="T4SS_VpdC"/>
</dbReference>
<dbReference type="PROSITE" id="PS51635">
    <property type="entry name" value="PNPLA"/>
    <property type="match status" value="1"/>
</dbReference>
<feature type="active site" description="Proton acceptor" evidence="2">
    <location>
        <position position="482"/>
    </location>
</feature>
<dbReference type="GO" id="GO:0016787">
    <property type="term" value="F:hydrolase activity"/>
    <property type="evidence" value="ECO:0007669"/>
    <property type="project" value="UniProtKB-UniRule"/>
</dbReference>
<dbReference type="NCBIfam" id="NF043045">
    <property type="entry name" value="T4SS_VpdC"/>
    <property type="match status" value="1"/>
</dbReference>
<dbReference type="InterPro" id="IPR002641">
    <property type="entry name" value="PNPLA_dom"/>
</dbReference>
<protein>
    <submittedName>
        <fullName evidence="4">Protein with patatin domain</fullName>
    </submittedName>
</protein>
<organism evidence="4 5">
    <name type="scientific">Legionella fallonii LLAP-10</name>
    <dbReference type="NCBI Taxonomy" id="1212491"/>
    <lineage>
        <taxon>Bacteria</taxon>
        <taxon>Pseudomonadati</taxon>
        <taxon>Pseudomonadota</taxon>
        <taxon>Gammaproteobacteria</taxon>
        <taxon>Legionellales</taxon>
        <taxon>Legionellaceae</taxon>
        <taxon>Legionella</taxon>
    </lineage>
</organism>
<sequence>MTPQHVISQLLESDTKYPKNLDLLKKIIITAYLGRFRVNGQSPDNKISLANYLFDEERVMFDYTRLSDEKKELFLKWLLEPHQAEKETDYFNGVHVNEYRGFTAEVALSWWGRLLSWFENRFSELWKITDLSLSLNYQLTSIEVCHGNHGSLIGFNQFLAPRSGTKYKAPDDLEKEPLGNAKRVFITDKLVEQLTRVNLKNLNFESVCRSPHPQSIVIADYNARYTEMYNYRQMQKYADYKPWYLSLWQWFVSFFYPEEKVEKRASVDNSLKLLYENETVKIYEREITKEVIVQEKRPDINNAVFCGGGGKIFAHVGVWRALCEANIRLEHFAGSSAGAIMSLFCYLGYSADEITDLFKHFKQEHLVFFDIDRNGLSDPHALKTSLDYAIALKVKQIVAKYNIPFPQGKITFATLDNLKKQCPDCGIGEELIVTATKKKSRQTRYFSLTRSPNFEVSEAVKISASIPPIYRGTFIDGEEHNDGGVLSNFPTEAFGDDHTTLLESEYGNNLKVLAVQFDNGTERFTIDRLEQVYRENFILNWIYSLITGVSDPASGWEQDRMKLRKYAAQSLVVNVDDVSTTSFTIEDDVRNKVIQKGYETTKSYLDVRYKKNENGTYENKEYMYSTFHSLGDLLSYCCYRGDKHWFEIVNNLIVQSSLPNRASLMKQSLELRELYFKPAAGAADSAKPVVAAESNSVTFFGNDIPQEQFEINEENHNVLLSVYPIFLKISSEFVKSSIDKRTLEVARHSLTLQSPFRCLEHLEKIKDESNIVLHIFIKFIRELKENPSAELYRALQDFRHLMYSGANLFKAEYYDKWDLSIPQCLRVLKLFSTNQHALIPKLLASLCEREEPLQTVVNGVYYDDFSEDSVEEERLSFSL</sequence>
<evidence type="ECO:0000313" key="4">
    <source>
        <dbReference type="EMBL" id="CEG56794.1"/>
    </source>
</evidence>
<reference evidence="5" key="1">
    <citation type="submission" date="2014-09" db="EMBL/GenBank/DDBJ databases">
        <authorList>
            <person name="Gomez-Valero L."/>
        </authorList>
    </citation>
    <scope>NUCLEOTIDE SEQUENCE [LARGE SCALE GENOMIC DNA]</scope>
    <source>
        <strain evidence="5">ATCC700992</strain>
    </source>
</reference>
<evidence type="ECO:0000259" key="3">
    <source>
        <dbReference type="PROSITE" id="PS51635"/>
    </source>
</evidence>
<dbReference type="SUPFAM" id="SSF52151">
    <property type="entry name" value="FabD/lysophospholipase-like"/>
    <property type="match status" value="1"/>
</dbReference>